<comment type="similarity">
    <text evidence="1">Belongs to the class IV-like SAM-binding methyltransferase superfamily. RNA methyltransferase TrmH family.</text>
</comment>
<dbReference type="STRING" id="1120976.SAMN03080606_02556"/>
<dbReference type="InterPro" id="IPR029064">
    <property type="entry name" value="Ribosomal_eL30-like_sf"/>
</dbReference>
<dbReference type="Pfam" id="PF00588">
    <property type="entry name" value="SpoU_methylase"/>
    <property type="match status" value="1"/>
</dbReference>
<evidence type="ECO:0000256" key="1">
    <source>
        <dbReference type="ARBA" id="ARBA00007228"/>
    </source>
</evidence>
<dbReference type="InterPro" id="IPR051259">
    <property type="entry name" value="rRNA_Methyltransferase"/>
</dbReference>
<dbReference type="SUPFAM" id="SSF75217">
    <property type="entry name" value="alpha/beta knot"/>
    <property type="match status" value="1"/>
</dbReference>
<dbReference type="InterPro" id="IPR029026">
    <property type="entry name" value="tRNA_m1G_MTases_N"/>
</dbReference>
<evidence type="ECO:0000256" key="2">
    <source>
        <dbReference type="ARBA" id="ARBA00022603"/>
    </source>
</evidence>
<dbReference type="CDD" id="cd18095">
    <property type="entry name" value="SpoU-like_rRNA-MTase"/>
    <property type="match status" value="1"/>
</dbReference>
<dbReference type="EMBL" id="FMUS01000016">
    <property type="protein sequence ID" value="SCY80262.1"/>
    <property type="molecule type" value="Genomic_DNA"/>
</dbReference>
<name>A0A1G5IW02_9FIRM</name>
<evidence type="ECO:0000256" key="3">
    <source>
        <dbReference type="ARBA" id="ARBA00022679"/>
    </source>
</evidence>
<dbReference type="SMART" id="SM00967">
    <property type="entry name" value="SpoU_sub_bind"/>
    <property type="match status" value="1"/>
</dbReference>
<evidence type="ECO:0000313" key="6">
    <source>
        <dbReference type="Proteomes" id="UP000198636"/>
    </source>
</evidence>
<evidence type="ECO:0000313" key="5">
    <source>
        <dbReference type="EMBL" id="SCY80262.1"/>
    </source>
</evidence>
<dbReference type="GO" id="GO:0008173">
    <property type="term" value="F:RNA methyltransferase activity"/>
    <property type="evidence" value="ECO:0007669"/>
    <property type="project" value="InterPro"/>
</dbReference>
<keyword evidence="6" id="KW-1185">Reference proteome</keyword>
<dbReference type="InterPro" id="IPR029028">
    <property type="entry name" value="Alpha/beta_knot_MTases"/>
</dbReference>
<gene>
    <name evidence="5" type="ORF">SAMN03080606_02556</name>
</gene>
<dbReference type="Pfam" id="PF22435">
    <property type="entry name" value="MRM3-like_sub_bind"/>
    <property type="match status" value="1"/>
</dbReference>
<organism evidence="5 6">
    <name type="scientific">Alkaliphilus peptidifermentans DSM 18978</name>
    <dbReference type="NCBI Taxonomy" id="1120976"/>
    <lineage>
        <taxon>Bacteria</taxon>
        <taxon>Bacillati</taxon>
        <taxon>Bacillota</taxon>
        <taxon>Clostridia</taxon>
        <taxon>Peptostreptococcales</taxon>
        <taxon>Natronincolaceae</taxon>
        <taxon>Alkaliphilus</taxon>
    </lineage>
</organism>
<dbReference type="GO" id="GO:0005737">
    <property type="term" value="C:cytoplasm"/>
    <property type="evidence" value="ECO:0007669"/>
    <property type="project" value="UniProtKB-ARBA"/>
</dbReference>
<sequence length="271" mass="30397">MLEYQVITSEQNPIIKHIKGLKLKKNRIKYNSYLVEGVRIIDEAIRHQAQMERVVFCSSLVNVEGGRKLLMQAQKKYTVNEITPELMKKLSDTENPQGIIAVAQNQNNSLEAININHQATIVILDRIQDPGNLGTIIRTAEAAGTDGIILTKGSVDPYNSKTIRGTMGALFHIPVIICNDNDEWIEFIKKYKFKLFASHLETNQSYDDIEYPEKTAIIIGNEANGIDEKLLKIADEAIKIPIYGKIESLNASVAAGLLMYKAVEKRKSIND</sequence>
<keyword evidence="2 5" id="KW-0489">Methyltransferase</keyword>
<dbReference type="GO" id="GO:0003723">
    <property type="term" value="F:RNA binding"/>
    <property type="evidence" value="ECO:0007669"/>
    <property type="project" value="InterPro"/>
</dbReference>
<protein>
    <submittedName>
        <fullName evidence="5">RNA methyltransferase, TrmH family</fullName>
    </submittedName>
</protein>
<dbReference type="InterPro" id="IPR053888">
    <property type="entry name" value="MRM3-like_sub_bind"/>
</dbReference>
<evidence type="ECO:0000259" key="4">
    <source>
        <dbReference type="SMART" id="SM00967"/>
    </source>
</evidence>
<keyword evidence="3 5" id="KW-0808">Transferase</keyword>
<dbReference type="GO" id="GO:0032259">
    <property type="term" value="P:methylation"/>
    <property type="evidence" value="ECO:0007669"/>
    <property type="project" value="UniProtKB-KW"/>
</dbReference>
<dbReference type="InterPro" id="IPR001537">
    <property type="entry name" value="SpoU_MeTrfase"/>
</dbReference>
<dbReference type="PANTHER" id="PTHR43191">
    <property type="entry name" value="RRNA METHYLTRANSFERASE 3"/>
    <property type="match status" value="1"/>
</dbReference>
<dbReference type="PANTHER" id="PTHR43191:SF2">
    <property type="entry name" value="RRNA METHYLTRANSFERASE 3, MITOCHONDRIAL"/>
    <property type="match status" value="1"/>
</dbReference>
<dbReference type="AlphaFoldDB" id="A0A1G5IW02"/>
<feature type="domain" description="RNA 2-O ribose methyltransferase substrate binding" evidence="4">
    <location>
        <begin position="34"/>
        <end position="109"/>
    </location>
</feature>
<dbReference type="SUPFAM" id="SSF55315">
    <property type="entry name" value="L30e-like"/>
    <property type="match status" value="1"/>
</dbReference>
<dbReference type="InterPro" id="IPR013123">
    <property type="entry name" value="SpoU_subst-bd"/>
</dbReference>
<proteinExistence type="inferred from homology"/>
<dbReference type="Gene3D" id="3.40.1280.10">
    <property type="match status" value="1"/>
</dbReference>
<accession>A0A1G5IW02</accession>
<dbReference type="Proteomes" id="UP000198636">
    <property type="component" value="Unassembled WGS sequence"/>
</dbReference>
<dbReference type="GO" id="GO:0006396">
    <property type="term" value="P:RNA processing"/>
    <property type="evidence" value="ECO:0007669"/>
    <property type="project" value="InterPro"/>
</dbReference>
<dbReference type="Gene3D" id="3.30.1330.30">
    <property type="match status" value="1"/>
</dbReference>
<reference evidence="5 6" key="1">
    <citation type="submission" date="2016-10" db="EMBL/GenBank/DDBJ databases">
        <authorList>
            <person name="de Groot N.N."/>
        </authorList>
    </citation>
    <scope>NUCLEOTIDE SEQUENCE [LARGE SCALE GENOMIC DNA]</scope>
    <source>
        <strain evidence="5 6">DSM 18978</strain>
    </source>
</reference>